<dbReference type="RefSeq" id="WP_248668821.1">
    <property type="nucleotide sequence ID" value="NZ_JALPRX010000093.1"/>
</dbReference>
<keyword evidence="2" id="KW-1185">Reference proteome</keyword>
<gene>
    <name evidence="1" type="ORF">M0638_20245</name>
</gene>
<dbReference type="Proteomes" id="UP001139516">
    <property type="component" value="Unassembled WGS sequence"/>
</dbReference>
<dbReference type="AlphaFoldDB" id="A0A9X1YDH6"/>
<protein>
    <submittedName>
        <fullName evidence="1">Uncharacterized protein</fullName>
    </submittedName>
</protein>
<reference evidence="1" key="1">
    <citation type="submission" date="2022-04" db="EMBL/GenBank/DDBJ databases">
        <title>Roseomonas acroporae sp. nov., isolated from coral Acropora digitifera.</title>
        <authorList>
            <person name="Sun H."/>
        </authorList>
    </citation>
    <scope>NUCLEOTIDE SEQUENCE</scope>
    <source>
        <strain evidence="1">NAR14</strain>
    </source>
</reference>
<accession>A0A9X1YDH6</accession>
<name>A0A9X1YDH6_9PROT</name>
<dbReference type="EMBL" id="JALPRX010000093">
    <property type="protein sequence ID" value="MCK8786707.1"/>
    <property type="molecule type" value="Genomic_DNA"/>
</dbReference>
<evidence type="ECO:0000313" key="1">
    <source>
        <dbReference type="EMBL" id="MCK8786707.1"/>
    </source>
</evidence>
<organism evidence="1 2">
    <name type="scientific">Roseomonas acroporae</name>
    <dbReference type="NCBI Taxonomy" id="2937791"/>
    <lineage>
        <taxon>Bacteria</taxon>
        <taxon>Pseudomonadati</taxon>
        <taxon>Pseudomonadota</taxon>
        <taxon>Alphaproteobacteria</taxon>
        <taxon>Acetobacterales</taxon>
        <taxon>Roseomonadaceae</taxon>
        <taxon>Roseomonas</taxon>
    </lineage>
</organism>
<proteinExistence type="predicted"/>
<evidence type="ECO:0000313" key="2">
    <source>
        <dbReference type="Proteomes" id="UP001139516"/>
    </source>
</evidence>
<comment type="caution">
    <text evidence="1">The sequence shown here is derived from an EMBL/GenBank/DDBJ whole genome shotgun (WGS) entry which is preliminary data.</text>
</comment>
<sequence length="71" mass="8241">MADNDLARRVDNERGEAKGLSRLLLLWRRTPELPAATGEECARSARDPQRRLEPLRRCARESFPLRRARDV</sequence>